<comment type="caution">
    <text evidence="5">The sequence shown here is derived from an EMBL/GenBank/DDBJ whole genome shotgun (WGS) entry which is preliminary data.</text>
</comment>
<accession>A0ABW0HXG6</accession>
<keyword evidence="1" id="KW-0805">Transcription regulation</keyword>
<dbReference type="EMBL" id="JBHSMI010000028">
    <property type="protein sequence ID" value="MFC5404562.1"/>
    <property type="molecule type" value="Genomic_DNA"/>
</dbReference>
<sequence>MEQIHIRLGQNLKAIRKMRELSLDQMSEMTGVSKAMLAQIERGESSPSISTIWKIANGLRLTFSTLIQETRPAVSVVRQSEVPPLSSEDGKFRAYPLHPFDPHQHLEIYSVEMDPESTHWSDAHNEGVEEFLIIAEGTLELTIGEEQYVLGQGDSLRFAADRTHHYHNATDRMIRYHSLIYYT</sequence>
<dbReference type="CDD" id="cd02209">
    <property type="entry name" value="cupin_XRE_C"/>
    <property type="match status" value="1"/>
</dbReference>
<name>A0ABW0HXG6_9BACL</name>
<dbReference type="Pfam" id="PF01381">
    <property type="entry name" value="HTH_3"/>
    <property type="match status" value="1"/>
</dbReference>
<dbReference type="InterPro" id="IPR010982">
    <property type="entry name" value="Lambda_DNA-bd_dom_sf"/>
</dbReference>
<evidence type="ECO:0000313" key="5">
    <source>
        <dbReference type="EMBL" id="MFC5404562.1"/>
    </source>
</evidence>
<proteinExistence type="predicted"/>
<dbReference type="PROSITE" id="PS50943">
    <property type="entry name" value="HTH_CROC1"/>
    <property type="match status" value="1"/>
</dbReference>
<feature type="domain" description="HTH cro/C1-type" evidence="4">
    <location>
        <begin position="12"/>
        <end position="66"/>
    </location>
</feature>
<dbReference type="InterPro" id="IPR050807">
    <property type="entry name" value="TransReg_Diox_bact_type"/>
</dbReference>
<organism evidence="5 6">
    <name type="scientific">Cohnella soli</name>
    <dbReference type="NCBI Taxonomy" id="425005"/>
    <lineage>
        <taxon>Bacteria</taxon>
        <taxon>Bacillati</taxon>
        <taxon>Bacillota</taxon>
        <taxon>Bacilli</taxon>
        <taxon>Bacillales</taxon>
        <taxon>Paenibacillaceae</taxon>
        <taxon>Cohnella</taxon>
    </lineage>
</organism>
<dbReference type="Gene3D" id="2.60.120.10">
    <property type="entry name" value="Jelly Rolls"/>
    <property type="match status" value="1"/>
</dbReference>
<dbReference type="InterPro" id="IPR001387">
    <property type="entry name" value="Cro/C1-type_HTH"/>
</dbReference>
<evidence type="ECO:0000313" key="6">
    <source>
        <dbReference type="Proteomes" id="UP001596113"/>
    </source>
</evidence>
<dbReference type="InterPro" id="IPR014710">
    <property type="entry name" value="RmlC-like_jellyroll"/>
</dbReference>
<dbReference type="InterPro" id="IPR013096">
    <property type="entry name" value="Cupin_2"/>
</dbReference>
<gene>
    <name evidence="5" type="ORF">ACFPOF_17645</name>
</gene>
<evidence type="ECO:0000256" key="2">
    <source>
        <dbReference type="ARBA" id="ARBA00023125"/>
    </source>
</evidence>
<protein>
    <submittedName>
        <fullName evidence="5">Helix-turn-helix domain-containing protein</fullName>
    </submittedName>
</protein>
<dbReference type="PANTHER" id="PTHR46797">
    <property type="entry name" value="HTH-TYPE TRANSCRIPTIONAL REGULATOR"/>
    <property type="match status" value="1"/>
</dbReference>
<dbReference type="InterPro" id="IPR011051">
    <property type="entry name" value="RmlC_Cupin_sf"/>
</dbReference>
<dbReference type="PANTHER" id="PTHR46797:SF23">
    <property type="entry name" value="HTH-TYPE TRANSCRIPTIONAL REGULATOR SUTR"/>
    <property type="match status" value="1"/>
</dbReference>
<dbReference type="CDD" id="cd00093">
    <property type="entry name" value="HTH_XRE"/>
    <property type="match status" value="1"/>
</dbReference>
<evidence type="ECO:0000259" key="4">
    <source>
        <dbReference type="PROSITE" id="PS50943"/>
    </source>
</evidence>
<keyword evidence="2" id="KW-0238">DNA-binding</keyword>
<dbReference type="SUPFAM" id="SSF51182">
    <property type="entry name" value="RmlC-like cupins"/>
    <property type="match status" value="1"/>
</dbReference>
<reference evidence="6" key="1">
    <citation type="journal article" date="2019" name="Int. J. Syst. Evol. Microbiol.">
        <title>The Global Catalogue of Microorganisms (GCM) 10K type strain sequencing project: providing services to taxonomists for standard genome sequencing and annotation.</title>
        <authorList>
            <consortium name="The Broad Institute Genomics Platform"/>
            <consortium name="The Broad Institute Genome Sequencing Center for Infectious Disease"/>
            <person name="Wu L."/>
            <person name="Ma J."/>
        </authorList>
    </citation>
    <scope>NUCLEOTIDE SEQUENCE [LARGE SCALE GENOMIC DNA]</scope>
    <source>
        <strain evidence="6">CGMCC 1.18575</strain>
    </source>
</reference>
<dbReference type="Gene3D" id="1.10.260.40">
    <property type="entry name" value="lambda repressor-like DNA-binding domains"/>
    <property type="match status" value="1"/>
</dbReference>
<keyword evidence="3" id="KW-0804">Transcription</keyword>
<evidence type="ECO:0000256" key="1">
    <source>
        <dbReference type="ARBA" id="ARBA00023015"/>
    </source>
</evidence>
<evidence type="ECO:0000256" key="3">
    <source>
        <dbReference type="ARBA" id="ARBA00023163"/>
    </source>
</evidence>
<dbReference type="SUPFAM" id="SSF47413">
    <property type="entry name" value="lambda repressor-like DNA-binding domains"/>
    <property type="match status" value="1"/>
</dbReference>
<dbReference type="SMART" id="SM00530">
    <property type="entry name" value="HTH_XRE"/>
    <property type="match status" value="1"/>
</dbReference>
<dbReference type="RefSeq" id="WP_378134971.1">
    <property type="nucleotide sequence ID" value="NZ_JBHSMI010000028.1"/>
</dbReference>
<dbReference type="Pfam" id="PF07883">
    <property type="entry name" value="Cupin_2"/>
    <property type="match status" value="1"/>
</dbReference>
<dbReference type="Proteomes" id="UP001596113">
    <property type="component" value="Unassembled WGS sequence"/>
</dbReference>
<keyword evidence="6" id="KW-1185">Reference proteome</keyword>